<keyword evidence="1" id="KW-0472">Membrane</keyword>
<protein>
    <submittedName>
        <fullName evidence="2">Uncharacterized protein</fullName>
    </submittedName>
</protein>
<sequence>MAINAWSSASFWEKLSILPARSRASLSNSFDIFTSDSLRDSFGIWKSIPRGLPILASSGLGKCGNADNGRYLLVVFVFSCFFLEALFNRRETGFTSDGLGLVFCLSKISFFDVIIGAPVAPRDKHLTKRGVFLIKAWLQSILDSLI</sequence>
<dbReference type="AlphaFoldDB" id="A0AB34PTC5"/>
<keyword evidence="1" id="KW-0812">Transmembrane</keyword>
<gene>
    <name evidence="2" type="ORF">MG3_02852</name>
</gene>
<name>A0AB34PTC5_CANAX</name>
<evidence type="ECO:0000256" key="1">
    <source>
        <dbReference type="SAM" id="Phobius"/>
    </source>
</evidence>
<organism evidence="2 3">
    <name type="scientific">Candida albicans P78048</name>
    <dbReference type="NCBI Taxonomy" id="1094989"/>
    <lineage>
        <taxon>Eukaryota</taxon>
        <taxon>Fungi</taxon>
        <taxon>Dikarya</taxon>
        <taxon>Ascomycota</taxon>
        <taxon>Saccharomycotina</taxon>
        <taxon>Pichiomycetes</taxon>
        <taxon>Debaryomycetaceae</taxon>
        <taxon>Candida/Lodderomyces clade</taxon>
        <taxon>Candida</taxon>
    </lineage>
</organism>
<dbReference type="Proteomes" id="UP000030161">
    <property type="component" value="Unassembled WGS sequence"/>
</dbReference>
<keyword evidence="1" id="KW-1133">Transmembrane helix</keyword>
<evidence type="ECO:0000313" key="2">
    <source>
        <dbReference type="EMBL" id="KGR12766.1"/>
    </source>
</evidence>
<dbReference type="EMBL" id="AJIX01000015">
    <property type="protein sequence ID" value="KGR12766.1"/>
    <property type="molecule type" value="Genomic_DNA"/>
</dbReference>
<evidence type="ECO:0000313" key="3">
    <source>
        <dbReference type="Proteomes" id="UP000030161"/>
    </source>
</evidence>
<accession>A0AB34PTC5</accession>
<feature type="transmembrane region" description="Helical" evidence="1">
    <location>
        <begin position="71"/>
        <end position="87"/>
    </location>
</feature>
<proteinExistence type="predicted"/>
<feature type="transmembrane region" description="Helical" evidence="1">
    <location>
        <begin position="99"/>
        <end position="120"/>
    </location>
</feature>
<comment type="caution">
    <text evidence="2">The sequence shown here is derived from an EMBL/GenBank/DDBJ whole genome shotgun (WGS) entry which is preliminary data.</text>
</comment>
<reference evidence="2 3" key="1">
    <citation type="submission" date="2013-12" db="EMBL/GenBank/DDBJ databases">
        <title>The Genome Sequence of Candida albicans P78048.</title>
        <authorList>
            <consortium name="The Broad Institute Genome Sequencing Platform"/>
            <consortium name="The Broad Institute Genome Sequencing Center for Infectious Disease"/>
            <person name="Cuomo C."/>
            <person name="Bennett R."/>
            <person name="Hirakawa M."/>
            <person name="Noverr M."/>
            <person name="Mitchell A."/>
            <person name="Young S.K."/>
            <person name="Zeng Q."/>
            <person name="Gargeya S."/>
            <person name="Fitzgerald M."/>
            <person name="Abouelleil A."/>
            <person name="Alvarado L."/>
            <person name="Berlin A.M."/>
            <person name="Chapman S.B."/>
            <person name="Dewar J."/>
            <person name="Goldberg J."/>
            <person name="Griggs A."/>
            <person name="Gujja S."/>
            <person name="Hansen M."/>
            <person name="Howarth C."/>
            <person name="Imamovic A."/>
            <person name="Larimer J."/>
            <person name="McCowan C."/>
            <person name="Murphy C."/>
            <person name="Pearson M."/>
            <person name="Priest M."/>
            <person name="Roberts A."/>
            <person name="Saif S."/>
            <person name="Shea T."/>
            <person name="Sykes S."/>
            <person name="Wortman J."/>
            <person name="Nusbaum C."/>
            <person name="Birren B."/>
        </authorList>
    </citation>
    <scope>NUCLEOTIDE SEQUENCE [LARGE SCALE GENOMIC DNA]</scope>
    <source>
        <strain evidence="2 3">P78048</strain>
    </source>
</reference>